<organism evidence="11 12">
    <name type="scientific">Gymnopilus dilepis</name>
    <dbReference type="NCBI Taxonomy" id="231916"/>
    <lineage>
        <taxon>Eukaryota</taxon>
        <taxon>Fungi</taxon>
        <taxon>Dikarya</taxon>
        <taxon>Basidiomycota</taxon>
        <taxon>Agaricomycotina</taxon>
        <taxon>Agaricomycetes</taxon>
        <taxon>Agaricomycetidae</taxon>
        <taxon>Agaricales</taxon>
        <taxon>Agaricineae</taxon>
        <taxon>Hymenogastraceae</taxon>
        <taxon>Gymnopilus</taxon>
    </lineage>
</organism>
<dbReference type="Pfam" id="PF00432">
    <property type="entry name" value="Prenyltrans"/>
    <property type="match status" value="1"/>
</dbReference>
<comment type="catalytic activity">
    <reaction evidence="9">
        <text>L-cysteinyl-[protein] + (2E,6E)-farnesyl diphosphate = S-(2E,6E)-farnesyl-L-cysteinyl-[protein] + diphosphate</text>
        <dbReference type="Rhea" id="RHEA:13345"/>
        <dbReference type="Rhea" id="RHEA-COMP:10131"/>
        <dbReference type="Rhea" id="RHEA-COMP:11535"/>
        <dbReference type="ChEBI" id="CHEBI:29950"/>
        <dbReference type="ChEBI" id="CHEBI:33019"/>
        <dbReference type="ChEBI" id="CHEBI:86019"/>
        <dbReference type="ChEBI" id="CHEBI:175763"/>
    </reaction>
</comment>
<dbReference type="GO" id="GO:0004660">
    <property type="term" value="F:protein farnesyltransferase activity"/>
    <property type="evidence" value="ECO:0007669"/>
    <property type="project" value="UniProtKB-UniRule"/>
</dbReference>
<keyword evidence="4 9" id="KW-0637">Prenyltransferase</keyword>
<dbReference type="InterPro" id="IPR045089">
    <property type="entry name" value="PGGT1B-like"/>
</dbReference>
<evidence type="ECO:0000313" key="12">
    <source>
        <dbReference type="Proteomes" id="UP000284706"/>
    </source>
</evidence>
<dbReference type="PANTHER" id="PTHR11774">
    <property type="entry name" value="GERANYLGERANYL TRANSFERASE TYPE BETA SUBUNIT"/>
    <property type="match status" value="1"/>
</dbReference>
<comment type="similarity">
    <text evidence="1 9">Belongs to the protein prenyltransferase subunit beta family.</text>
</comment>
<evidence type="ECO:0000256" key="1">
    <source>
        <dbReference type="ARBA" id="ARBA00010497"/>
    </source>
</evidence>
<dbReference type="PANTHER" id="PTHR11774:SF6">
    <property type="entry name" value="PROTEIN FARNESYLTRANSFERASE SUBUNIT BETA"/>
    <property type="match status" value="1"/>
</dbReference>
<reference evidence="11 12" key="1">
    <citation type="journal article" date="2018" name="Evol. Lett.">
        <title>Horizontal gene cluster transfer increased hallucinogenic mushroom diversity.</title>
        <authorList>
            <person name="Reynolds H.T."/>
            <person name="Vijayakumar V."/>
            <person name="Gluck-Thaler E."/>
            <person name="Korotkin H.B."/>
            <person name="Matheny P.B."/>
            <person name="Slot J.C."/>
        </authorList>
    </citation>
    <scope>NUCLEOTIDE SEQUENCE [LARGE SCALE GENOMIC DNA]</scope>
    <source>
        <strain evidence="11 12">SRW20</strain>
    </source>
</reference>
<gene>
    <name evidence="11" type="ORF">CVT26_004316</name>
</gene>
<keyword evidence="7" id="KW-0677">Repeat</keyword>
<keyword evidence="8 9" id="KW-0862">Zinc</keyword>
<dbReference type="AlphaFoldDB" id="A0A409WPV7"/>
<evidence type="ECO:0000256" key="9">
    <source>
        <dbReference type="RuleBase" id="RU365056"/>
    </source>
</evidence>
<accession>A0A409WPV7</accession>
<evidence type="ECO:0000256" key="5">
    <source>
        <dbReference type="ARBA" id="ARBA00022679"/>
    </source>
</evidence>
<dbReference type="EMBL" id="NHYE01004943">
    <property type="protein sequence ID" value="PPQ80536.1"/>
    <property type="molecule type" value="Genomic_DNA"/>
</dbReference>
<protein>
    <recommendedName>
        <fullName evidence="3 9">Protein farnesyltransferase subunit beta</fullName>
        <shortName evidence="9">FTase-beta</shortName>
        <ecNumber evidence="2 9">2.5.1.58</ecNumber>
    </recommendedName>
</protein>
<dbReference type="InterPro" id="IPR008930">
    <property type="entry name" value="Terpenoid_cyclase/PrenylTrfase"/>
</dbReference>
<dbReference type="OrthoDB" id="10261146at2759"/>
<keyword evidence="6 9" id="KW-0479">Metal-binding</keyword>
<evidence type="ECO:0000313" key="11">
    <source>
        <dbReference type="EMBL" id="PPQ80536.1"/>
    </source>
</evidence>
<dbReference type="GO" id="GO:0097354">
    <property type="term" value="P:prenylation"/>
    <property type="evidence" value="ECO:0007669"/>
    <property type="project" value="UniProtKB-UniRule"/>
</dbReference>
<keyword evidence="5 9" id="KW-0808">Transferase</keyword>
<feature type="domain" description="Prenyltransferase alpha-alpha toroid" evidence="10">
    <location>
        <begin position="41"/>
        <end position="471"/>
    </location>
</feature>
<dbReference type="CDD" id="cd02893">
    <property type="entry name" value="FTase"/>
    <property type="match status" value="1"/>
</dbReference>
<evidence type="ECO:0000256" key="3">
    <source>
        <dbReference type="ARBA" id="ARBA00015798"/>
    </source>
</evidence>
<dbReference type="GO" id="GO:0008270">
    <property type="term" value="F:zinc ion binding"/>
    <property type="evidence" value="ECO:0007669"/>
    <property type="project" value="UniProtKB-UniRule"/>
</dbReference>
<evidence type="ECO:0000256" key="2">
    <source>
        <dbReference type="ARBA" id="ARBA00012702"/>
    </source>
</evidence>
<dbReference type="Proteomes" id="UP000284706">
    <property type="component" value="Unassembled WGS sequence"/>
</dbReference>
<dbReference type="InParanoid" id="A0A409WPV7"/>
<comment type="caution">
    <text evidence="11">The sequence shown here is derived from an EMBL/GenBank/DDBJ whole genome shotgun (WGS) entry which is preliminary data.</text>
</comment>
<dbReference type="Gene3D" id="1.50.10.20">
    <property type="match status" value="1"/>
</dbReference>
<dbReference type="STRING" id="231916.A0A409WPV7"/>
<comment type="function">
    <text evidence="9">Catalyzes the transfer of a farnesyl moiety from farnesyl diphosphate to a cysteine at the fourth position from the C-terminus of several proteins. The beta subunit is responsible for peptide-binding.</text>
</comment>
<dbReference type="InterPro" id="IPR001330">
    <property type="entry name" value="Prenyltrans"/>
</dbReference>
<evidence type="ECO:0000256" key="4">
    <source>
        <dbReference type="ARBA" id="ARBA00022602"/>
    </source>
</evidence>
<evidence type="ECO:0000256" key="8">
    <source>
        <dbReference type="ARBA" id="ARBA00022833"/>
    </source>
</evidence>
<evidence type="ECO:0000256" key="7">
    <source>
        <dbReference type="ARBA" id="ARBA00022737"/>
    </source>
</evidence>
<dbReference type="SUPFAM" id="SSF48239">
    <property type="entry name" value="Terpenoid cyclases/Protein prenyltransferases"/>
    <property type="match status" value="1"/>
</dbReference>
<dbReference type="FunCoup" id="A0A409WPV7">
    <property type="interactions" value="187"/>
</dbReference>
<name>A0A409WPV7_9AGAR</name>
<proteinExistence type="inferred from homology"/>
<comment type="cofactor">
    <cofactor evidence="9">
        <name>Zn(2+)</name>
        <dbReference type="ChEBI" id="CHEBI:29105"/>
    </cofactor>
    <text evidence="9">Binds 1 zinc ion per subunit.</text>
</comment>
<comment type="subunit">
    <text evidence="9">Heterodimer of an alpha and a beta subunit.</text>
</comment>
<keyword evidence="12" id="KW-1185">Reference proteome</keyword>
<dbReference type="InterPro" id="IPR026872">
    <property type="entry name" value="FTB"/>
</dbReference>
<evidence type="ECO:0000259" key="10">
    <source>
        <dbReference type="Pfam" id="PF00432"/>
    </source>
</evidence>
<dbReference type="EC" id="2.5.1.58" evidence="2 9"/>
<sequence length="503" mass="55028">MAPRPTPTDGFPTLTSRSQAETEEVLLKHLPEPGTKTEPVLQKNSHMQFLVRNLVQGFPARYISQDASQPWLMFWTVQAFSILQVALDEGNKQRIIDKVMAWQHPEGGFGGGPGQSAHLLPTYAAVCTLAIVGRPGPRGGWDQIDREKMYQFFMKLKQKDGSFLVAHHSEVDVRGIYCLLTVATILDLMTPELVEGTAAFIASCQTYEGGFASSSHPSYSLSGALLPSPAPRPPLGEAHGGYTFCALASWILLQSYIAQSKHKPTIDVKNLLRWLVQMQGTEAELGGFKGRTNKLVDGCYSWWCGGAFALLEALGVGGIQNAESDEVPIDSGTSDGVWDDVDGGLSISYLELRNWLTDALEGLYNRKALQEYILYAGQHPAGGLRDKPPKNADAYHTLYCLSGLSSAQHHVFPSTLRKHQVLESWKPSGKPGEETRKHIFSDLLSWTEEEGGSHIVGGAANRLNATHPLTNLTMTHTEAMAAHFYGQEVSTRARSSGSRNPKA</sequence>
<dbReference type="GO" id="GO:0005965">
    <property type="term" value="C:protein farnesyltransferase complex"/>
    <property type="evidence" value="ECO:0007669"/>
    <property type="project" value="UniProtKB-UniRule"/>
</dbReference>
<evidence type="ECO:0000256" key="6">
    <source>
        <dbReference type="ARBA" id="ARBA00022723"/>
    </source>
</evidence>